<dbReference type="EMBL" id="CAJNOJ010000635">
    <property type="protein sequence ID" value="CAF1501096.1"/>
    <property type="molecule type" value="Genomic_DNA"/>
</dbReference>
<evidence type="ECO:0000313" key="1">
    <source>
        <dbReference type="EMBL" id="CAF1167461.1"/>
    </source>
</evidence>
<sequence length="193" mass="21401">MIKSALPFLGDSPHRLEILANNQKLAGSNQFVLSVSAAQETISQAMNDFDFTDFQATLKSIKDYAPAYTLPSHSTRLQSTTHHDFDENKFCKIGDGFVNYILQSLDDRLDTAAKEIVQNLCVFSCPSTHSSEELLKISEGITTIPAILSHLAKVDSEQCSVRFRVYQILGTLVISLNEAERTRSARCEELKAG</sequence>
<evidence type="ECO:0000313" key="4">
    <source>
        <dbReference type="Proteomes" id="UP000663852"/>
    </source>
</evidence>
<proteinExistence type="predicted"/>
<accession>A0A815T5M1</accession>
<name>A0A815T5M1_ADIRI</name>
<dbReference type="EMBL" id="CAJNOR010001582">
    <property type="protein sequence ID" value="CAF1167461.1"/>
    <property type="molecule type" value="Genomic_DNA"/>
</dbReference>
<dbReference type="Proteomes" id="UP000663852">
    <property type="component" value="Unassembled WGS sequence"/>
</dbReference>
<evidence type="ECO:0000313" key="3">
    <source>
        <dbReference type="Proteomes" id="UP000663828"/>
    </source>
</evidence>
<organism evidence="2 4">
    <name type="scientific">Adineta ricciae</name>
    <name type="common">Rotifer</name>
    <dbReference type="NCBI Taxonomy" id="249248"/>
    <lineage>
        <taxon>Eukaryota</taxon>
        <taxon>Metazoa</taxon>
        <taxon>Spiralia</taxon>
        <taxon>Gnathifera</taxon>
        <taxon>Rotifera</taxon>
        <taxon>Eurotatoria</taxon>
        <taxon>Bdelloidea</taxon>
        <taxon>Adinetida</taxon>
        <taxon>Adinetidae</taxon>
        <taxon>Adineta</taxon>
    </lineage>
</organism>
<dbReference type="Proteomes" id="UP000663828">
    <property type="component" value="Unassembled WGS sequence"/>
</dbReference>
<evidence type="ECO:0000313" key="2">
    <source>
        <dbReference type="EMBL" id="CAF1501096.1"/>
    </source>
</evidence>
<protein>
    <submittedName>
        <fullName evidence="2">Uncharacterized protein</fullName>
    </submittedName>
</protein>
<gene>
    <name evidence="2" type="ORF">EDS130_LOCUS42634</name>
    <name evidence="1" type="ORF">XAT740_LOCUS21833</name>
</gene>
<comment type="caution">
    <text evidence="2">The sequence shown here is derived from an EMBL/GenBank/DDBJ whole genome shotgun (WGS) entry which is preliminary data.</text>
</comment>
<keyword evidence="3" id="KW-1185">Reference proteome</keyword>
<reference evidence="2" key="1">
    <citation type="submission" date="2021-02" db="EMBL/GenBank/DDBJ databases">
        <authorList>
            <person name="Nowell W R."/>
        </authorList>
    </citation>
    <scope>NUCLEOTIDE SEQUENCE</scope>
</reference>
<dbReference type="AlphaFoldDB" id="A0A815T5M1"/>